<reference evidence="1 2" key="1">
    <citation type="submission" date="2020-09" db="EMBL/GenBank/DDBJ databases">
        <title>Diversity and distribution of actinomycetes associated with coral in the coast of Hainan.</title>
        <authorList>
            <person name="Li F."/>
        </authorList>
    </citation>
    <scope>NUCLEOTIDE SEQUENCE [LARGE SCALE GENOMIC DNA]</scope>
    <source>
        <strain evidence="1 2">HNM0947</strain>
    </source>
</reference>
<sequence>MALAPDPHLDPDLAYLRRTYGHHWCIWRTPNWWMATARINGVTPTLMERTPDDLERRLRNPGRQIGGPIAT</sequence>
<dbReference type="Proteomes" id="UP000806528">
    <property type="component" value="Unassembled WGS sequence"/>
</dbReference>
<organism evidence="1 2">
    <name type="scientific">Nocardiopsis coralli</name>
    <dbReference type="NCBI Taxonomy" id="2772213"/>
    <lineage>
        <taxon>Bacteria</taxon>
        <taxon>Bacillati</taxon>
        <taxon>Actinomycetota</taxon>
        <taxon>Actinomycetes</taxon>
        <taxon>Streptosporangiales</taxon>
        <taxon>Nocardiopsidaceae</taxon>
        <taxon>Nocardiopsis</taxon>
    </lineage>
</organism>
<comment type="caution">
    <text evidence="1">The sequence shown here is derived from an EMBL/GenBank/DDBJ whole genome shotgun (WGS) entry which is preliminary data.</text>
</comment>
<accession>A0ABR9PBS7</accession>
<proteinExistence type="predicted"/>
<gene>
    <name evidence="1" type="ORF">IDM40_21760</name>
</gene>
<name>A0ABR9PBS7_9ACTN</name>
<evidence type="ECO:0000313" key="2">
    <source>
        <dbReference type="Proteomes" id="UP000806528"/>
    </source>
</evidence>
<evidence type="ECO:0000313" key="1">
    <source>
        <dbReference type="EMBL" id="MBE3001298.1"/>
    </source>
</evidence>
<keyword evidence="2" id="KW-1185">Reference proteome</keyword>
<protein>
    <submittedName>
        <fullName evidence="1">Uncharacterized protein</fullName>
    </submittedName>
</protein>
<dbReference type="EMBL" id="JADBGI010000022">
    <property type="protein sequence ID" value="MBE3001298.1"/>
    <property type="molecule type" value="Genomic_DNA"/>
</dbReference>